<protein>
    <recommendedName>
        <fullName evidence="4">Cation-transporting P-type ATPase C-terminal domain-containing protein</fullName>
    </recommendedName>
</protein>
<sequence length="188" mass="21506">PFDPVYKYSASVCQLNKSQDIIYVLGAPEIILENSKYLEHDGKEQLITPKKLKELTKRYENLDRKGLRVLAAGCKKIERGSLTSRLKKALDSKESVSKIEKEEIYEEKFKNMVFVGFIALRDPLRKDVKQAMKVCRKAGMKPIIITGDHRLTAKAIAEELGLPAQEKNIIEGKELEEMSDEKLKEKLR</sequence>
<evidence type="ECO:0000313" key="3">
    <source>
        <dbReference type="EMBL" id="GAF91371.1"/>
    </source>
</evidence>
<dbReference type="GO" id="GO:0005886">
    <property type="term" value="C:plasma membrane"/>
    <property type="evidence" value="ECO:0007669"/>
    <property type="project" value="UniProtKB-SubCell"/>
</dbReference>
<feature type="non-terminal residue" evidence="3">
    <location>
        <position position="188"/>
    </location>
</feature>
<dbReference type="InterPro" id="IPR023214">
    <property type="entry name" value="HAD_sf"/>
</dbReference>
<dbReference type="AlphaFoldDB" id="X0TW10"/>
<accession>X0TW10</accession>
<dbReference type="SUPFAM" id="SSF56784">
    <property type="entry name" value="HAD-like"/>
    <property type="match status" value="1"/>
</dbReference>
<dbReference type="SUPFAM" id="SSF81660">
    <property type="entry name" value="Metal cation-transporting ATPase, ATP-binding domain N"/>
    <property type="match status" value="1"/>
</dbReference>
<evidence type="ECO:0000256" key="1">
    <source>
        <dbReference type="ARBA" id="ARBA00004651"/>
    </source>
</evidence>
<dbReference type="GO" id="GO:0000166">
    <property type="term" value="F:nucleotide binding"/>
    <property type="evidence" value="ECO:0007669"/>
    <property type="project" value="InterPro"/>
</dbReference>
<dbReference type="PANTHER" id="PTHR43294:SF21">
    <property type="entry name" value="CATION TRANSPORTING ATPASE"/>
    <property type="match status" value="1"/>
</dbReference>
<comment type="subcellular location">
    <subcellularLocation>
        <location evidence="1">Cell membrane</location>
        <topology evidence="1">Multi-pass membrane protein</topology>
    </subcellularLocation>
</comment>
<evidence type="ECO:0008006" key="4">
    <source>
        <dbReference type="Google" id="ProtNLM"/>
    </source>
</evidence>
<comment type="caution">
    <text evidence="3">The sequence shown here is derived from an EMBL/GenBank/DDBJ whole genome shotgun (WGS) entry which is preliminary data.</text>
</comment>
<proteinExistence type="predicted"/>
<dbReference type="GO" id="GO:0019829">
    <property type="term" value="F:ATPase-coupled monoatomic cation transmembrane transporter activity"/>
    <property type="evidence" value="ECO:0007669"/>
    <property type="project" value="TreeGrafter"/>
</dbReference>
<reference evidence="3" key="1">
    <citation type="journal article" date="2014" name="Front. Microbiol.">
        <title>High frequency of phylogenetically diverse reductive dehalogenase-homologous genes in deep subseafloor sedimentary metagenomes.</title>
        <authorList>
            <person name="Kawai M."/>
            <person name="Futagami T."/>
            <person name="Toyoda A."/>
            <person name="Takaki Y."/>
            <person name="Nishi S."/>
            <person name="Hori S."/>
            <person name="Arai W."/>
            <person name="Tsubouchi T."/>
            <person name="Morono Y."/>
            <person name="Uchiyama I."/>
            <person name="Ito T."/>
            <person name="Fujiyama A."/>
            <person name="Inagaki F."/>
            <person name="Takami H."/>
        </authorList>
    </citation>
    <scope>NUCLEOTIDE SEQUENCE</scope>
    <source>
        <strain evidence="3">Expedition CK06-06</strain>
    </source>
</reference>
<dbReference type="GO" id="GO:1902600">
    <property type="term" value="P:proton transmembrane transport"/>
    <property type="evidence" value="ECO:0007669"/>
    <property type="project" value="TreeGrafter"/>
</dbReference>
<feature type="non-terminal residue" evidence="3">
    <location>
        <position position="1"/>
    </location>
</feature>
<dbReference type="Gene3D" id="3.40.1110.10">
    <property type="entry name" value="Calcium-transporting ATPase, cytoplasmic domain N"/>
    <property type="match status" value="1"/>
</dbReference>
<organism evidence="3">
    <name type="scientific">marine sediment metagenome</name>
    <dbReference type="NCBI Taxonomy" id="412755"/>
    <lineage>
        <taxon>unclassified sequences</taxon>
        <taxon>metagenomes</taxon>
        <taxon>ecological metagenomes</taxon>
    </lineage>
</organism>
<dbReference type="EMBL" id="BARS01012901">
    <property type="protein sequence ID" value="GAF91371.1"/>
    <property type="molecule type" value="Genomic_DNA"/>
</dbReference>
<evidence type="ECO:0000256" key="2">
    <source>
        <dbReference type="ARBA" id="ARBA00022475"/>
    </source>
</evidence>
<dbReference type="InterPro" id="IPR023299">
    <property type="entry name" value="ATPase_P-typ_cyto_dom_N"/>
</dbReference>
<keyword evidence="2" id="KW-1003">Cell membrane</keyword>
<dbReference type="Gene3D" id="3.40.50.1000">
    <property type="entry name" value="HAD superfamily/HAD-like"/>
    <property type="match status" value="1"/>
</dbReference>
<name>X0TW10_9ZZZZ</name>
<dbReference type="InterPro" id="IPR050510">
    <property type="entry name" value="Cation_transp_ATPase_P-type"/>
</dbReference>
<keyword evidence="2" id="KW-0472">Membrane</keyword>
<gene>
    <name evidence="3" type="ORF">S01H1_22732</name>
</gene>
<dbReference type="Pfam" id="PF13246">
    <property type="entry name" value="Cation_ATPase"/>
    <property type="match status" value="1"/>
</dbReference>
<dbReference type="InterPro" id="IPR036412">
    <property type="entry name" value="HAD-like_sf"/>
</dbReference>
<dbReference type="PANTHER" id="PTHR43294">
    <property type="entry name" value="SODIUM/POTASSIUM-TRANSPORTING ATPASE SUBUNIT ALPHA"/>
    <property type="match status" value="1"/>
</dbReference>